<keyword evidence="3" id="KW-1185">Reference proteome</keyword>
<feature type="region of interest" description="Disordered" evidence="1">
    <location>
        <begin position="121"/>
        <end position="150"/>
    </location>
</feature>
<organism evidence="2 3">
    <name type="scientific">Chlamydomonas incerta</name>
    <dbReference type="NCBI Taxonomy" id="51695"/>
    <lineage>
        <taxon>Eukaryota</taxon>
        <taxon>Viridiplantae</taxon>
        <taxon>Chlorophyta</taxon>
        <taxon>core chlorophytes</taxon>
        <taxon>Chlorophyceae</taxon>
        <taxon>CS clade</taxon>
        <taxon>Chlamydomonadales</taxon>
        <taxon>Chlamydomonadaceae</taxon>
        <taxon>Chlamydomonas</taxon>
    </lineage>
</organism>
<evidence type="ECO:0000313" key="3">
    <source>
        <dbReference type="Proteomes" id="UP000650467"/>
    </source>
</evidence>
<dbReference type="EMBL" id="JAEHOC010000027">
    <property type="protein sequence ID" value="KAG2430489.1"/>
    <property type="molecule type" value="Genomic_DNA"/>
</dbReference>
<gene>
    <name evidence="2" type="ORF">HXX76_010012</name>
</gene>
<proteinExistence type="predicted"/>
<feature type="region of interest" description="Disordered" evidence="1">
    <location>
        <begin position="1"/>
        <end position="58"/>
    </location>
</feature>
<feature type="region of interest" description="Disordered" evidence="1">
    <location>
        <begin position="714"/>
        <end position="747"/>
    </location>
</feature>
<dbReference type="Proteomes" id="UP000650467">
    <property type="component" value="Unassembled WGS sequence"/>
</dbReference>
<feature type="compositionally biased region" description="Polar residues" evidence="1">
    <location>
        <begin position="46"/>
        <end position="58"/>
    </location>
</feature>
<reference evidence="2" key="1">
    <citation type="journal article" date="2020" name="bioRxiv">
        <title>Comparative genomics of Chlamydomonas.</title>
        <authorList>
            <person name="Craig R.J."/>
            <person name="Hasan A.R."/>
            <person name="Ness R.W."/>
            <person name="Keightley P.D."/>
        </authorList>
    </citation>
    <scope>NUCLEOTIDE SEQUENCE</scope>
    <source>
        <strain evidence="2">SAG 7.73</strain>
    </source>
</reference>
<sequence length="824" mass="83854">MSTSEAAEASLDELENPPQHADARAQVQSPALPEVGCAATSAAEEQPTTAGSGDDNSLSLVDRIRVRHATALLRGEPADSLTGLVTPAEARQLLAAPASARRDLNLQERVFLRDLVLGEEAHAPGAPEQPDRRGGGGGEGDAGAKPAEGTAVSPALAPTLAAAALWRSEVPEPAAAALAPQDSEPVSPFKSYAVAVPSGMLEALRVAAGKPAKPSSHVHRPAEPTNTPLHAACRDALVAAAAHGDTDMLTLLAADDHFRRVAFDPSTPTLDRARGVLLAALVWARAQGAVLLPVLQWMFAMGTGPFADWRGSDSPYLAAAAAMKAGLGGSSSSSSSSTALLDELRGLGFSFAPDGATLLTAVHLATTGRCPPCVVEWLLAAGCPAGAPGLAYGCATGLDWSIPSLVANDPRVSDTPSVQAALQVLTALHAGGAPLGVPADRLCPGLEKQPPALRERMYLYALWSDLSDEMPLRTDRGLERRSAALVRLGLAPPALRRWAVRLRKASPLDCLRPNYPSEYSHVLCGPLHKLLCLTAGDVVAAGGPRFAPDAHQDELQRAYSSSDARSALLCSTLSACGRVAAAQAQLPELQRAAADLAASVADRAHGADLAAAPYVEAARAHNARVSAALEAVRGARQDARAAIEAAAKGAGEGPPVETGSRAWLAPVGEAVQAKAQELEAALEAPSLRATSLMLLVSEAASKAAAAARAARAAADKAPGNLSDWKRRDAQSAAGRAEAEAEAASSNARRAQVAYDGADLAVTCEAAKCAFANEARASAAQTSAQEAARPPPPSPKVSYGGGGCSGGGCSGGGCSGGCSGGGCSD</sequence>
<feature type="compositionally biased region" description="Low complexity" evidence="1">
    <location>
        <begin position="730"/>
        <end position="747"/>
    </location>
</feature>
<comment type="caution">
    <text evidence="2">The sequence shown here is derived from an EMBL/GenBank/DDBJ whole genome shotgun (WGS) entry which is preliminary data.</text>
</comment>
<name>A0A835SYC0_CHLIN</name>
<dbReference type="AlphaFoldDB" id="A0A835SYC0"/>
<protein>
    <submittedName>
        <fullName evidence="2">Uncharacterized protein</fullName>
    </submittedName>
</protein>
<evidence type="ECO:0000256" key="1">
    <source>
        <dbReference type="SAM" id="MobiDB-lite"/>
    </source>
</evidence>
<evidence type="ECO:0000313" key="2">
    <source>
        <dbReference type="EMBL" id="KAG2430489.1"/>
    </source>
</evidence>
<accession>A0A835SYC0</accession>